<dbReference type="OrthoDB" id="190583at2"/>
<dbReference type="PATRIC" id="fig|1341683.3.peg.670"/>
<dbReference type="Gene3D" id="2.60.40.1190">
    <property type="match status" value="1"/>
</dbReference>
<comment type="caution">
    <text evidence="1">The sequence shown here is derived from an EMBL/GenBank/DDBJ whole genome shotgun (WGS) entry which is preliminary data.</text>
</comment>
<reference evidence="1 2" key="1">
    <citation type="submission" date="2013-10" db="EMBL/GenBank/DDBJ databases">
        <title>The Genome Sequence of Acinetobacter brisouii CIP 110357.</title>
        <authorList>
            <consortium name="The Broad Institute Genomics Platform"/>
            <consortium name="The Broad Institute Genome Sequencing Center for Infectious Disease"/>
            <person name="Cerqueira G."/>
            <person name="Feldgarden M."/>
            <person name="Courvalin P."/>
            <person name="Grillot-Courvalin C."/>
            <person name="Clermont D."/>
            <person name="Rocha E."/>
            <person name="Yoon E.-J."/>
            <person name="Nemec A."/>
            <person name="Young S.K."/>
            <person name="Zeng Q."/>
            <person name="Gargeya S."/>
            <person name="Fitzgerald M."/>
            <person name="Abouelleil A."/>
            <person name="Alvarado L."/>
            <person name="Berlin A.M."/>
            <person name="Chapman S.B."/>
            <person name="Gainer-Dewar J."/>
            <person name="Goldberg J."/>
            <person name="Gnerre S."/>
            <person name="Griggs A."/>
            <person name="Gujja S."/>
            <person name="Hansen M."/>
            <person name="Howarth C."/>
            <person name="Imamovic A."/>
            <person name="Ireland A."/>
            <person name="Larimer J."/>
            <person name="McCowan C."/>
            <person name="Murphy C."/>
            <person name="Pearson M."/>
            <person name="Poon T.W."/>
            <person name="Priest M."/>
            <person name="Roberts A."/>
            <person name="Saif S."/>
            <person name="Shea T."/>
            <person name="Sykes S."/>
            <person name="Wortman J."/>
            <person name="Nusbaum C."/>
            <person name="Birren B."/>
        </authorList>
    </citation>
    <scope>NUCLEOTIDE SEQUENCE [LARGE SCALE GENOMIC DNA]</scope>
    <source>
        <strain evidence="1 2">CIP 110357</strain>
    </source>
</reference>
<protein>
    <recommendedName>
        <fullName evidence="3">DOMON-like domain-containing protein</fullName>
    </recommendedName>
</protein>
<dbReference type="HOGENOM" id="CLU_113334_0_0_6"/>
<gene>
    <name evidence="1" type="ORF">P255_00674</name>
</gene>
<name>V2URA2_9GAMM</name>
<dbReference type="CDD" id="cd09627">
    <property type="entry name" value="DOMON_murB_like"/>
    <property type="match status" value="1"/>
</dbReference>
<proteinExistence type="predicted"/>
<evidence type="ECO:0000313" key="1">
    <source>
        <dbReference type="EMBL" id="ESK52522.1"/>
    </source>
</evidence>
<sequence length="178" mass="21310">MASYELQAFQRFHEISLVGALEYQAPYTLNLGFWLRDPLQLINWSSLETAHPRQDFLWEKTCFELFIGVKNEDYYREINLSPSQAWQCYQFEEYRYPEDMPPQMAHDIELIALQRTHYGLSATLDLAQFMQKHQLKWHDLFIGLTAILDTKQGMHFYAMQHSSPQADFHNKRDWIHTF</sequence>
<dbReference type="STRING" id="396323.VH98_12610"/>
<dbReference type="RefSeq" id="WP_004903583.1">
    <property type="nucleotide sequence ID" value="NZ_BBTI01000001.1"/>
</dbReference>
<keyword evidence="2" id="KW-1185">Reference proteome</keyword>
<evidence type="ECO:0000313" key="2">
    <source>
        <dbReference type="Proteomes" id="UP000018418"/>
    </source>
</evidence>
<evidence type="ECO:0008006" key="3">
    <source>
        <dbReference type="Google" id="ProtNLM"/>
    </source>
</evidence>
<dbReference type="EMBL" id="AYEU01000003">
    <property type="protein sequence ID" value="ESK52522.1"/>
    <property type="molecule type" value="Genomic_DNA"/>
</dbReference>
<accession>V2URA2</accession>
<dbReference type="AlphaFoldDB" id="V2URA2"/>
<organism evidence="1 2">
    <name type="scientific">Acinetobacter brisouii CIP 110357</name>
    <dbReference type="NCBI Taxonomy" id="1341683"/>
    <lineage>
        <taxon>Bacteria</taxon>
        <taxon>Pseudomonadati</taxon>
        <taxon>Pseudomonadota</taxon>
        <taxon>Gammaproteobacteria</taxon>
        <taxon>Moraxellales</taxon>
        <taxon>Moraxellaceae</taxon>
        <taxon>Acinetobacter</taxon>
    </lineage>
</organism>
<dbReference type="Proteomes" id="UP000018418">
    <property type="component" value="Unassembled WGS sequence"/>
</dbReference>